<evidence type="ECO:0000313" key="3">
    <source>
        <dbReference type="Proteomes" id="UP001521184"/>
    </source>
</evidence>
<evidence type="ECO:0008006" key="4">
    <source>
        <dbReference type="Google" id="ProtNLM"/>
    </source>
</evidence>
<evidence type="ECO:0000313" key="2">
    <source>
        <dbReference type="EMBL" id="KAL1641663.1"/>
    </source>
</evidence>
<dbReference type="Proteomes" id="UP001521184">
    <property type="component" value="Unassembled WGS sequence"/>
</dbReference>
<feature type="compositionally biased region" description="Low complexity" evidence="1">
    <location>
        <begin position="19"/>
        <end position="31"/>
    </location>
</feature>
<gene>
    <name evidence="2" type="ORF">SLS58_005941</name>
</gene>
<feature type="compositionally biased region" description="Basic residues" evidence="1">
    <location>
        <begin position="357"/>
        <end position="372"/>
    </location>
</feature>
<dbReference type="Gene3D" id="3.40.50.150">
    <property type="entry name" value="Vaccinia Virus protein VP39"/>
    <property type="match status" value="2"/>
</dbReference>
<reference evidence="2 3" key="1">
    <citation type="journal article" date="2023" name="Plant Dis.">
        <title>First Report of Diplodia intermedia Causing Canker and Dieback Diseases on Apple Trees in Canada.</title>
        <authorList>
            <person name="Ellouze W."/>
            <person name="Ilyukhin E."/>
            <person name="Sulman M."/>
            <person name="Ali S."/>
        </authorList>
    </citation>
    <scope>NUCLEOTIDE SEQUENCE [LARGE SCALE GENOMIC DNA]</scope>
    <source>
        <strain evidence="2 3">M45-28</strain>
    </source>
</reference>
<dbReference type="CDD" id="cd02440">
    <property type="entry name" value="AdoMet_MTases"/>
    <property type="match status" value="1"/>
</dbReference>
<dbReference type="PANTHER" id="PTHR43591">
    <property type="entry name" value="METHYLTRANSFERASE"/>
    <property type="match status" value="1"/>
</dbReference>
<dbReference type="Pfam" id="PF13489">
    <property type="entry name" value="Methyltransf_23"/>
    <property type="match status" value="1"/>
</dbReference>
<feature type="region of interest" description="Disordered" evidence="1">
    <location>
        <begin position="206"/>
        <end position="253"/>
    </location>
</feature>
<protein>
    <recommendedName>
        <fullName evidence="4">S-adenosyl-L-methionine-dependent methyltransferase</fullName>
    </recommendedName>
</protein>
<sequence>METDQLELPEKEMGDATVRRPASRASSISSRSIHSTRSLLSTDLTHVVENGRTYPNDSYYMPCDGLEQTRLEILHRLYLTALDGALTTAPLSPGVRRVLDVGTGPGEWASQMAERFPDAEIVAVDLAVWELPTREAALDDSDADDSSCDEMDPKTNVIWEIDDLEPYAASSRTQSLVNLSSSPALGAAQLAQVTADVEGLTIDQGYASGSTTAEGGGADDDDHHVNGDNNKTPPSPPSSEGAHSPPPLPHNHEELPRLLGAELTVDDGWNFSEPFDFVHVRDLKGAFRDWRAVYREAFVSLAPGGLLEVVEIMPDLSTISPPSPPSPSSPASSASSSSSSSSAEKPKHHTSAGSGSHHGHHHHHHHHHHHASATRTLADAIIAAAASSGRPISLDHVSAEHHLLEDAGFCDVRRRAVDIPMGPWPDDAKLSSMGKMWLVCCAEGFEASCLRLLTRHAGWTVEEVRRLAGEARAEILEGRCGGVVTKAWFVTARKRGARGKRRGR</sequence>
<organism evidence="2 3">
    <name type="scientific">Diplodia intermedia</name>
    <dbReference type="NCBI Taxonomy" id="856260"/>
    <lineage>
        <taxon>Eukaryota</taxon>
        <taxon>Fungi</taxon>
        <taxon>Dikarya</taxon>
        <taxon>Ascomycota</taxon>
        <taxon>Pezizomycotina</taxon>
        <taxon>Dothideomycetes</taxon>
        <taxon>Dothideomycetes incertae sedis</taxon>
        <taxon>Botryosphaeriales</taxon>
        <taxon>Botryosphaeriaceae</taxon>
        <taxon>Diplodia</taxon>
    </lineage>
</organism>
<dbReference type="InterPro" id="IPR029063">
    <property type="entry name" value="SAM-dependent_MTases_sf"/>
</dbReference>
<feature type="region of interest" description="Disordered" evidence="1">
    <location>
        <begin position="318"/>
        <end position="373"/>
    </location>
</feature>
<dbReference type="PANTHER" id="PTHR43591:SF24">
    <property type="entry name" value="2-METHOXY-6-POLYPRENYL-1,4-BENZOQUINOL METHYLASE, MITOCHONDRIAL"/>
    <property type="match status" value="1"/>
</dbReference>
<dbReference type="EMBL" id="JAKEKT020000038">
    <property type="protein sequence ID" value="KAL1641663.1"/>
    <property type="molecule type" value="Genomic_DNA"/>
</dbReference>
<keyword evidence="3" id="KW-1185">Reference proteome</keyword>
<feature type="region of interest" description="Disordered" evidence="1">
    <location>
        <begin position="1"/>
        <end position="31"/>
    </location>
</feature>
<proteinExistence type="predicted"/>
<evidence type="ECO:0000256" key="1">
    <source>
        <dbReference type="SAM" id="MobiDB-lite"/>
    </source>
</evidence>
<name>A0ABR3TPL5_9PEZI</name>
<feature type="compositionally biased region" description="Low complexity" evidence="1">
    <location>
        <begin position="329"/>
        <end position="343"/>
    </location>
</feature>
<dbReference type="SUPFAM" id="SSF53335">
    <property type="entry name" value="S-adenosyl-L-methionine-dependent methyltransferases"/>
    <property type="match status" value="2"/>
</dbReference>
<feature type="compositionally biased region" description="Basic and acidic residues" evidence="1">
    <location>
        <begin position="8"/>
        <end position="18"/>
    </location>
</feature>
<accession>A0ABR3TPL5</accession>
<comment type="caution">
    <text evidence="2">The sequence shown here is derived from an EMBL/GenBank/DDBJ whole genome shotgun (WGS) entry which is preliminary data.</text>
</comment>